<reference evidence="1" key="1">
    <citation type="submission" date="2022-03" db="EMBL/GenBank/DDBJ databases">
        <authorList>
            <person name="Tunstrom K."/>
        </authorList>
    </citation>
    <scope>NUCLEOTIDE SEQUENCE</scope>
</reference>
<dbReference type="EMBL" id="CAKOGL010000012">
    <property type="protein sequence ID" value="CAH2092852.1"/>
    <property type="molecule type" value="Genomic_DNA"/>
</dbReference>
<dbReference type="Proteomes" id="UP001153954">
    <property type="component" value="Unassembled WGS sequence"/>
</dbReference>
<evidence type="ECO:0000313" key="2">
    <source>
        <dbReference type="Proteomes" id="UP001153954"/>
    </source>
</evidence>
<accession>A0AAU9U3Y7</accession>
<organism evidence="1 2">
    <name type="scientific">Euphydryas editha</name>
    <name type="common">Edith's checkerspot</name>
    <dbReference type="NCBI Taxonomy" id="104508"/>
    <lineage>
        <taxon>Eukaryota</taxon>
        <taxon>Metazoa</taxon>
        <taxon>Ecdysozoa</taxon>
        <taxon>Arthropoda</taxon>
        <taxon>Hexapoda</taxon>
        <taxon>Insecta</taxon>
        <taxon>Pterygota</taxon>
        <taxon>Neoptera</taxon>
        <taxon>Endopterygota</taxon>
        <taxon>Lepidoptera</taxon>
        <taxon>Glossata</taxon>
        <taxon>Ditrysia</taxon>
        <taxon>Papilionoidea</taxon>
        <taxon>Nymphalidae</taxon>
        <taxon>Nymphalinae</taxon>
        <taxon>Euphydryas</taxon>
    </lineage>
</organism>
<protein>
    <submittedName>
        <fullName evidence="1">Uncharacterized protein</fullName>
    </submittedName>
</protein>
<keyword evidence="2" id="KW-1185">Reference proteome</keyword>
<dbReference type="AlphaFoldDB" id="A0AAU9U3Y7"/>
<gene>
    <name evidence="1" type="ORF">EEDITHA_LOCUS8574</name>
</gene>
<name>A0AAU9U3Y7_EUPED</name>
<proteinExistence type="predicted"/>
<evidence type="ECO:0000313" key="1">
    <source>
        <dbReference type="EMBL" id="CAH2092852.1"/>
    </source>
</evidence>
<sequence length="101" mass="11849">MDVLYRLSEIRRECEDTIVLDSSHLLYFCEGDKLPKVNKNLARNVVKINSVLIVLKRTGRYSLKVVQVYTPRHTLTMKLTPCVRIFEKPYMVLSRPCTMFL</sequence>
<comment type="caution">
    <text evidence="1">The sequence shown here is derived from an EMBL/GenBank/DDBJ whole genome shotgun (WGS) entry which is preliminary data.</text>
</comment>